<organism evidence="3 4">
    <name type="scientific">Leptospira barantonii</name>
    <dbReference type="NCBI Taxonomy" id="2023184"/>
    <lineage>
        <taxon>Bacteria</taxon>
        <taxon>Pseudomonadati</taxon>
        <taxon>Spirochaetota</taxon>
        <taxon>Spirochaetia</taxon>
        <taxon>Leptospirales</taxon>
        <taxon>Leptospiraceae</taxon>
        <taxon>Leptospira</taxon>
    </lineage>
</organism>
<evidence type="ECO:0000256" key="1">
    <source>
        <dbReference type="SAM" id="MobiDB-lite"/>
    </source>
</evidence>
<evidence type="ECO:0000313" key="4">
    <source>
        <dbReference type="Proteomes" id="UP000231879"/>
    </source>
</evidence>
<dbReference type="Proteomes" id="UP000231879">
    <property type="component" value="Unassembled WGS sequence"/>
</dbReference>
<keyword evidence="2" id="KW-0472">Membrane</keyword>
<feature type="transmembrane region" description="Helical" evidence="2">
    <location>
        <begin position="81"/>
        <end position="99"/>
    </location>
</feature>
<evidence type="ECO:0000313" key="3">
    <source>
        <dbReference type="EMBL" id="PJZ58406.1"/>
    </source>
</evidence>
<accession>A0ABX4NNJ5</accession>
<dbReference type="RefSeq" id="WP_100762037.1">
    <property type="nucleotide sequence ID" value="NZ_NPDS01000002.1"/>
</dbReference>
<protein>
    <submittedName>
        <fullName evidence="3">Uncharacterized protein</fullName>
    </submittedName>
</protein>
<keyword evidence="2" id="KW-0812">Transmembrane</keyword>
<keyword evidence="2" id="KW-1133">Transmembrane helix</keyword>
<feature type="region of interest" description="Disordered" evidence="1">
    <location>
        <begin position="105"/>
        <end position="142"/>
    </location>
</feature>
<gene>
    <name evidence="3" type="ORF">CH367_08610</name>
</gene>
<evidence type="ECO:0000256" key="2">
    <source>
        <dbReference type="SAM" id="Phobius"/>
    </source>
</evidence>
<sequence length="142" mass="16547">MGKLTVRCPRCYESFLFDPTTAGKHGIGYFEKASQEENPYRKSFLDTLWENLKRNIYDFRSRFQNIQPFAQTPGKRLARNFLLILLAIGIVRTCFFSPFQDLRNPDPFSNSDSPQEIQPQEVVPEEPKNPPSEEQSKPQFQI</sequence>
<keyword evidence="4" id="KW-1185">Reference proteome</keyword>
<proteinExistence type="predicted"/>
<comment type="caution">
    <text evidence="3">The sequence shown here is derived from an EMBL/GenBank/DDBJ whole genome shotgun (WGS) entry which is preliminary data.</text>
</comment>
<name>A0ABX4NNJ5_9LEPT</name>
<dbReference type="EMBL" id="NPDS01000002">
    <property type="protein sequence ID" value="PJZ58406.1"/>
    <property type="molecule type" value="Genomic_DNA"/>
</dbReference>
<reference evidence="3 4" key="1">
    <citation type="submission" date="2017-07" db="EMBL/GenBank/DDBJ databases">
        <title>Leptospira spp. isolated from tropical soils.</title>
        <authorList>
            <person name="Thibeaux R."/>
            <person name="Iraola G."/>
            <person name="Ferres I."/>
            <person name="Bierque E."/>
            <person name="Girault D."/>
            <person name="Soupe-Gilbert M.-E."/>
            <person name="Picardeau M."/>
            <person name="Goarant C."/>
        </authorList>
    </citation>
    <scope>NUCLEOTIDE SEQUENCE [LARGE SCALE GENOMIC DNA]</scope>
    <source>
        <strain evidence="3 4">FH4-C-A1</strain>
    </source>
</reference>